<sequence length="143" mass="15333">MATTEIVILDALQELLEDEFKEFKWHLSNSGTKDNSIPRGKLENVNRHDLVTLMVQQYKSSDAGKIAVRVLKKINQNELADELKKKLLEVPDDVAAEGGASSGAAAAKNSTARVNVSINSSSGGTVKAPVIHGGVFNGPMNFS</sequence>
<dbReference type="RefSeq" id="XP_042623753.1">
    <property type="nucleotide sequence ID" value="XM_042767819.1"/>
</dbReference>
<dbReference type="OrthoDB" id="10058437at2759"/>
<feature type="domain" description="Pyrin" evidence="1">
    <location>
        <begin position="1"/>
        <end position="89"/>
    </location>
</feature>
<dbReference type="Pfam" id="PF02758">
    <property type="entry name" value="PYRIN"/>
    <property type="match status" value="1"/>
</dbReference>
<evidence type="ECO:0000313" key="2">
    <source>
        <dbReference type="RefSeq" id="XP_042623753.1"/>
    </source>
</evidence>
<dbReference type="AlphaFoldDB" id="A0A9R0B6D9"/>
<dbReference type="PROSITE" id="PS50824">
    <property type="entry name" value="DAPIN"/>
    <property type="match status" value="1"/>
</dbReference>
<accession>A0A9R0B6D9</accession>
<dbReference type="Proteomes" id="UP001155660">
    <property type="component" value="Chromosome A12"/>
</dbReference>
<dbReference type="GeneID" id="122147023"/>
<dbReference type="SMART" id="SM01289">
    <property type="entry name" value="PYRIN"/>
    <property type="match status" value="1"/>
</dbReference>
<dbReference type="CDD" id="cd08321">
    <property type="entry name" value="Pyrin_ASC-like"/>
    <property type="match status" value="1"/>
</dbReference>
<protein>
    <submittedName>
        <fullName evidence="2">Caspase b-like</fullName>
    </submittedName>
</protein>
<proteinExistence type="predicted"/>
<organism evidence="2">
    <name type="scientific">Cyprinus carpio</name>
    <name type="common">Common carp</name>
    <dbReference type="NCBI Taxonomy" id="7962"/>
    <lineage>
        <taxon>Eukaryota</taxon>
        <taxon>Metazoa</taxon>
        <taxon>Chordata</taxon>
        <taxon>Craniata</taxon>
        <taxon>Vertebrata</taxon>
        <taxon>Euteleostomi</taxon>
        <taxon>Actinopterygii</taxon>
        <taxon>Neopterygii</taxon>
        <taxon>Teleostei</taxon>
        <taxon>Ostariophysi</taxon>
        <taxon>Cypriniformes</taxon>
        <taxon>Cyprinidae</taxon>
        <taxon>Cyprininae</taxon>
        <taxon>Cyprinus</taxon>
    </lineage>
</organism>
<name>A0A9R0B6D9_CYPCA</name>
<dbReference type="InterPro" id="IPR004020">
    <property type="entry name" value="DAPIN"/>
</dbReference>
<gene>
    <name evidence="2" type="primary">LOC122147023</name>
</gene>
<evidence type="ECO:0000259" key="1">
    <source>
        <dbReference type="PROSITE" id="PS50824"/>
    </source>
</evidence>
<dbReference type="KEGG" id="ccar:122147023"/>
<reference evidence="2" key="1">
    <citation type="submission" date="2025-08" db="UniProtKB">
        <authorList>
            <consortium name="RefSeq"/>
        </authorList>
    </citation>
    <scope>IDENTIFICATION</scope>
    <source>
        <tissue evidence="2">Muscle</tissue>
    </source>
</reference>